<sequence length="284" mass="30733">MRVGEYVLARRVASGATCDVYQGYHAVTGQAVAVKMLSPSLCSDEEVGGRFLNEAQALQQLRHEHLVQAVTSGVLPTGQPFLVLEWLPGDLHRLLKRAGGQLPVQAATRVAAQLGAALAFLHGSRIFHRDLKPANVLVATDNLAIIEIKLADLGLAKIPREEGHEGGEGLAASAISTAKRALLGTWDYMAPEQWVQSKTAGGPADVYALGILLFQMLAGRLPFVAEQQKDLMYLHLLEKPPLELLEGLAPQATRDLIAGMLHKKPLERPAMREVARQLADTPLM</sequence>
<dbReference type="PIRSF" id="PIRSF000654">
    <property type="entry name" value="Integrin-linked_kinase"/>
    <property type="match status" value="1"/>
</dbReference>
<dbReference type="SUPFAM" id="SSF56112">
    <property type="entry name" value="Protein kinase-like (PK-like)"/>
    <property type="match status" value="1"/>
</dbReference>
<dbReference type="InterPro" id="IPR045269">
    <property type="entry name" value="Atg1-like"/>
</dbReference>
<dbReference type="SMART" id="SM00220">
    <property type="entry name" value="S_TKc"/>
    <property type="match status" value="1"/>
</dbReference>
<feature type="domain" description="Protein kinase" evidence="1">
    <location>
        <begin position="6"/>
        <end position="284"/>
    </location>
</feature>
<dbReference type="PROSITE" id="PS00108">
    <property type="entry name" value="PROTEIN_KINASE_ST"/>
    <property type="match status" value="1"/>
</dbReference>
<dbReference type="PROSITE" id="PS50011">
    <property type="entry name" value="PROTEIN_KINASE_DOM"/>
    <property type="match status" value="1"/>
</dbReference>
<dbReference type="InterPro" id="IPR008271">
    <property type="entry name" value="Ser/Thr_kinase_AS"/>
</dbReference>
<dbReference type="KEGG" id="mbd:MEBOL_005931"/>
<dbReference type="Proteomes" id="UP000217289">
    <property type="component" value="Chromosome"/>
</dbReference>
<organism evidence="2 3">
    <name type="scientific">Melittangium boletus DSM 14713</name>
    <dbReference type="NCBI Taxonomy" id="1294270"/>
    <lineage>
        <taxon>Bacteria</taxon>
        <taxon>Pseudomonadati</taxon>
        <taxon>Myxococcota</taxon>
        <taxon>Myxococcia</taxon>
        <taxon>Myxococcales</taxon>
        <taxon>Cystobacterineae</taxon>
        <taxon>Archangiaceae</taxon>
        <taxon>Melittangium</taxon>
    </lineage>
</organism>
<dbReference type="InterPro" id="IPR011009">
    <property type="entry name" value="Kinase-like_dom_sf"/>
</dbReference>
<dbReference type="EMBL" id="CP022163">
    <property type="protein sequence ID" value="ATB32452.1"/>
    <property type="molecule type" value="Genomic_DNA"/>
</dbReference>
<evidence type="ECO:0000259" key="1">
    <source>
        <dbReference type="PROSITE" id="PS50011"/>
    </source>
</evidence>
<dbReference type="CDD" id="cd14014">
    <property type="entry name" value="STKc_PknB_like"/>
    <property type="match status" value="1"/>
</dbReference>
<dbReference type="PANTHER" id="PTHR24348">
    <property type="entry name" value="SERINE/THREONINE-PROTEIN KINASE UNC-51-RELATED"/>
    <property type="match status" value="1"/>
</dbReference>
<gene>
    <name evidence="2" type="ORF">MEBOL_005931</name>
</gene>
<evidence type="ECO:0000313" key="3">
    <source>
        <dbReference type="Proteomes" id="UP000217289"/>
    </source>
</evidence>
<dbReference type="GO" id="GO:0005737">
    <property type="term" value="C:cytoplasm"/>
    <property type="evidence" value="ECO:0007669"/>
    <property type="project" value="TreeGrafter"/>
</dbReference>
<reference evidence="2 3" key="1">
    <citation type="submission" date="2017-06" db="EMBL/GenBank/DDBJ databases">
        <authorList>
            <person name="Kim H.J."/>
            <person name="Triplett B.A."/>
        </authorList>
    </citation>
    <scope>NUCLEOTIDE SEQUENCE [LARGE SCALE GENOMIC DNA]</scope>
    <source>
        <strain evidence="2 3">DSM 14713</strain>
    </source>
</reference>
<accession>A0A250IMK4</accession>
<dbReference type="Gene3D" id="3.30.200.20">
    <property type="entry name" value="Phosphorylase Kinase, domain 1"/>
    <property type="match status" value="1"/>
</dbReference>
<dbReference type="Gene3D" id="1.10.510.10">
    <property type="entry name" value="Transferase(Phosphotransferase) domain 1"/>
    <property type="match status" value="1"/>
</dbReference>
<name>A0A250IMK4_9BACT</name>
<protein>
    <recommendedName>
        <fullName evidence="1">Protein kinase domain-containing protein</fullName>
    </recommendedName>
</protein>
<dbReference type="GO" id="GO:0004674">
    <property type="term" value="F:protein serine/threonine kinase activity"/>
    <property type="evidence" value="ECO:0007669"/>
    <property type="project" value="InterPro"/>
</dbReference>
<dbReference type="AlphaFoldDB" id="A0A250IMK4"/>
<dbReference type="InterPro" id="IPR000719">
    <property type="entry name" value="Prot_kinase_dom"/>
</dbReference>
<proteinExistence type="predicted"/>
<dbReference type="GO" id="GO:0005524">
    <property type="term" value="F:ATP binding"/>
    <property type="evidence" value="ECO:0007669"/>
    <property type="project" value="InterPro"/>
</dbReference>
<evidence type="ECO:0000313" key="2">
    <source>
        <dbReference type="EMBL" id="ATB32452.1"/>
    </source>
</evidence>
<keyword evidence="3" id="KW-1185">Reference proteome</keyword>
<dbReference type="Pfam" id="PF00069">
    <property type="entry name" value="Pkinase"/>
    <property type="match status" value="1"/>
</dbReference>